<name>A0ABR2K0H3_9EUKA</name>
<evidence type="ECO:0000256" key="3">
    <source>
        <dbReference type="ARBA" id="ARBA00022741"/>
    </source>
</evidence>
<evidence type="ECO:0000313" key="8">
    <source>
        <dbReference type="EMBL" id="KAK8884476.1"/>
    </source>
</evidence>
<evidence type="ECO:0000256" key="5">
    <source>
        <dbReference type="RuleBase" id="RU003953"/>
    </source>
</evidence>
<organism evidence="8 9">
    <name type="scientific">Tritrichomonas musculus</name>
    <dbReference type="NCBI Taxonomy" id="1915356"/>
    <lineage>
        <taxon>Eukaryota</taxon>
        <taxon>Metamonada</taxon>
        <taxon>Parabasalia</taxon>
        <taxon>Tritrichomonadida</taxon>
        <taxon>Tritrichomonadidae</taxon>
        <taxon>Tritrichomonas</taxon>
    </lineage>
</organism>
<dbReference type="InterPro" id="IPR032828">
    <property type="entry name" value="PolyA_RNA-bd"/>
</dbReference>
<dbReference type="SUPFAM" id="SSF81301">
    <property type="entry name" value="Nucleotidyltransferase"/>
    <property type="match status" value="1"/>
</dbReference>
<evidence type="ECO:0000256" key="4">
    <source>
        <dbReference type="ARBA" id="ARBA00022884"/>
    </source>
</evidence>
<protein>
    <recommendedName>
        <fullName evidence="10">tRNA nucleotidyltransferase</fullName>
    </recommendedName>
</protein>
<keyword evidence="3" id="KW-0547">Nucleotide-binding</keyword>
<dbReference type="Gene3D" id="3.30.460.10">
    <property type="entry name" value="Beta Polymerase, domain 2"/>
    <property type="match status" value="1"/>
</dbReference>
<dbReference type="PANTHER" id="PTHR13734:SF5">
    <property type="entry name" value="CCA TRNA NUCLEOTIDYLTRANSFERASE, MITOCHONDRIAL"/>
    <property type="match status" value="1"/>
</dbReference>
<dbReference type="SUPFAM" id="SSF81891">
    <property type="entry name" value="Poly A polymerase C-terminal region-like"/>
    <property type="match status" value="1"/>
</dbReference>
<evidence type="ECO:0000256" key="2">
    <source>
        <dbReference type="ARBA" id="ARBA00022679"/>
    </source>
</evidence>
<reference evidence="8 9" key="1">
    <citation type="submission" date="2024-04" db="EMBL/GenBank/DDBJ databases">
        <title>Tritrichomonas musculus Genome.</title>
        <authorList>
            <person name="Alves-Ferreira E."/>
            <person name="Grigg M."/>
            <person name="Lorenzi H."/>
            <person name="Galac M."/>
        </authorList>
    </citation>
    <scope>NUCLEOTIDE SEQUENCE [LARGE SCALE GENOMIC DNA]</scope>
    <source>
        <strain evidence="8 9">EAF2021</strain>
    </source>
</reference>
<keyword evidence="4 5" id="KW-0694">RNA-binding</keyword>
<dbReference type="EMBL" id="JAPFFF010000008">
    <property type="protein sequence ID" value="KAK8884476.1"/>
    <property type="molecule type" value="Genomic_DNA"/>
</dbReference>
<dbReference type="InterPro" id="IPR043519">
    <property type="entry name" value="NT_sf"/>
</dbReference>
<feature type="domain" description="tRNA nucleotidyltransferase/poly(A) polymerase RNA and SrmB- binding" evidence="7">
    <location>
        <begin position="197"/>
        <end position="258"/>
    </location>
</feature>
<dbReference type="InterPro" id="IPR002646">
    <property type="entry name" value="PolA_pol_head_dom"/>
</dbReference>
<keyword evidence="9" id="KW-1185">Reference proteome</keyword>
<dbReference type="Proteomes" id="UP001470230">
    <property type="component" value="Unassembled WGS sequence"/>
</dbReference>
<evidence type="ECO:0000313" key="9">
    <source>
        <dbReference type="Proteomes" id="UP001470230"/>
    </source>
</evidence>
<evidence type="ECO:0008006" key="10">
    <source>
        <dbReference type="Google" id="ProtNLM"/>
    </source>
</evidence>
<evidence type="ECO:0000256" key="1">
    <source>
        <dbReference type="ARBA" id="ARBA00007265"/>
    </source>
</evidence>
<keyword evidence="2 5" id="KW-0808">Transferase</keyword>
<dbReference type="CDD" id="cd05398">
    <property type="entry name" value="NT_ClassII-CCAase"/>
    <property type="match status" value="1"/>
</dbReference>
<comment type="similarity">
    <text evidence="1 5">Belongs to the tRNA nucleotidyltransferase/poly(A) polymerase family.</text>
</comment>
<dbReference type="Gene3D" id="1.10.3090.10">
    <property type="entry name" value="cca-adding enzyme, domain 2"/>
    <property type="match status" value="1"/>
</dbReference>
<evidence type="ECO:0000259" key="6">
    <source>
        <dbReference type="Pfam" id="PF01743"/>
    </source>
</evidence>
<accession>A0ABR2K0H3</accession>
<gene>
    <name evidence="8" type="ORF">M9Y10_043587</name>
</gene>
<dbReference type="Pfam" id="PF01743">
    <property type="entry name" value="PolyA_pol"/>
    <property type="match status" value="1"/>
</dbReference>
<evidence type="ECO:0000259" key="7">
    <source>
        <dbReference type="Pfam" id="PF12627"/>
    </source>
</evidence>
<proteinExistence type="inferred from homology"/>
<comment type="caution">
    <text evidence="8">The sequence shown here is derived from an EMBL/GenBank/DDBJ whole genome shotgun (WGS) entry which is preliminary data.</text>
</comment>
<feature type="domain" description="Poly A polymerase head" evidence="6">
    <location>
        <begin position="39"/>
        <end position="170"/>
    </location>
</feature>
<sequence>MKISDNIHKLESGEFDEQEKKVFDLVLKACNKFSPPVIARVAGGWVRDRILGKASNDIDLAIEGAKCTNFGELLLKEAGIENEKNKMVVIAANPEMSKYMETVRVCLFPKFWIDICNLRPADLNANEGGTAKTDADRRDITINALFFNINTRKVEDLVGGISDIENKLIRTPVNPILTFSEDPLRLVRVIRFAAKYGFHIDQSIFDSIPQVKEKFQNNVTRERITAELLKMFETTTTAKIATDLIFKSTLFTPIFNPENLFQINEETSFQRIQIALSRCNSNEKVFDIFLSAAYYDLPSLGKMADPLKPTKKIDPIEYVVVRQIKIPVKNADFISALIKSEKTVETLKNNLNRLSVGHWIRQIKKEWPLTKCLIFDDNTLQFFDNVLVKFVNDEKMEELIDMKPLFNGRQLADLHNISPGPQLKQYVEQLADWQIMNPNGKPEEYKAHIKVK</sequence>
<dbReference type="Pfam" id="PF12627">
    <property type="entry name" value="PolyA_pol_RNAbd"/>
    <property type="match status" value="1"/>
</dbReference>
<dbReference type="PANTHER" id="PTHR13734">
    <property type="entry name" value="TRNA-NUCLEOTIDYLTRANSFERASE"/>
    <property type="match status" value="1"/>
</dbReference>